<accession>A0A5M4FBZ6</accession>
<evidence type="ECO:0000313" key="8">
    <source>
        <dbReference type="EMBL" id="KAA1395923.1"/>
    </source>
</evidence>
<evidence type="ECO:0000256" key="5">
    <source>
        <dbReference type="ARBA" id="ARBA00023002"/>
    </source>
</evidence>
<dbReference type="SUPFAM" id="SSF47203">
    <property type="entry name" value="Acyl-CoA dehydrogenase C-terminal domain-like"/>
    <property type="match status" value="1"/>
</dbReference>
<evidence type="ECO:0000313" key="9">
    <source>
        <dbReference type="Proteomes" id="UP000380867"/>
    </source>
</evidence>
<name>A0A5M4FBZ6_9ACTN</name>
<comment type="cofactor">
    <cofactor evidence="1">
        <name>FAD</name>
        <dbReference type="ChEBI" id="CHEBI:57692"/>
    </cofactor>
</comment>
<dbReference type="Gene3D" id="1.10.540.10">
    <property type="entry name" value="Acyl-CoA dehydrogenase/oxidase, N-terminal domain"/>
    <property type="match status" value="1"/>
</dbReference>
<dbReference type="InterPro" id="IPR036250">
    <property type="entry name" value="AcylCo_DH-like_C"/>
</dbReference>
<gene>
    <name evidence="8" type="ORF">ESP70_017495</name>
</gene>
<dbReference type="InterPro" id="IPR013786">
    <property type="entry name" value="AcylCoA_DH/ox_N"/>
</dbReference>
<dbReference type="EMBL" id="SDPQ02000003">
    <property type="protein sequence ID" value="KAA1395923.1"/>
    <property type="molecule type" value="Genomic_DNA"/>
</dbReference>
<comment type="similarity">
    <text evidence="2">Belongs to the acyl-CoA dehydrogenase family.</text>
</comment>
<proteinExistence type="inferred from homology"/>
<keyword evidence="3" id="KW-0285">Flavoprotein</keyword>
<keyword evidence="4" id="KW-0274">FAD</keyword>
<dbReference type="PANTHER" id="PTHR43884:SF20">
    <property type="entry name" value="ACYL-COA DEHYDROGENASE FADE28"/>
    <property type="match status" value="1"/>
</dbReference>
<reference evidence="8" key="1">
    <citation type="submission" date="2019-09" db="EMBL/GenBank/DDBJ databases">
        <authorList>
            <person name="Li J."/>
        </authorList>
    </citation>
    <scope>NUCLEOTIDE SEQUENCE [LARGE SCALE GENOMIC DNA]</scope>
    <source>
        <strain evidence="8">JCM 14732</strain>
    </source>
</reference>
<dbReference type="Gene3D" id="2.40.110.10">
    <property type="entry name" value="Butyryl-CoA Dehydrogenase, subunit A, domain 2"/>
    <property type="match status" value="1"/>
</dbReference>
<dbReference type="Pfam" id="PF02771">
    <property type="entry name" value="Acyl-CoA_dh_N"/>
    <property type="match status" value="1"/>
</dbReference>
<dbReference type="SUPFAM" id="SSF56645">
    <property type="entry name" value="Acyl-CoA dehydrogenase NM domain-like"/>
    <property type="match status" value="1"/>
</dbReference>
<dbReference type="GO" id="GO:0003995">
    <property type="term" value="F:acyl-CoA dehydrogenase activity"/>
    <property type="evidence" value="ECO:0007669"/>
    <property type="project" value="TreeGrafter"/>
</dbReference>
<protein>
    <submittedName>
        <fullName evidence="8">Acyl-CoA dehydrogenase</fullName>
    </submittedName>
</protein>
<sequence length="353" mass="37003">MTDLVPTREHTELAAAVRNLLDRRSDSQAVRSAIEQPGGYDADLWATLCDQVGVAALAIPEEHGGAGFSLAETYVVLEELGRSLTPSPLLASVIASSALGPRDYESSARIASGAVATLAWSGVTGDIAAPVEVRWDGALHGTVSPVLNGDTAEILLVVAEHDAGTGLFLVDPTADGLRRTRLAGMDPTTGFARVELDAVAAEPISLDAAEILATTHRVGTLATAALQVGCAQRGLDMTVAYAKQREQFGRPIGSFQALKHRMADMLVRVQMSRSGAWAAVQAHVHDAPEAARLAAAAGSYCSEAAMAVAAETVQLHGGIAITWEHDAHLVLKRAQALHQLFGLPHQQRAALIS</sequence>
<dbReference type="InterPro" id="IPR009100">
    <property type="entry name" value="AcylCoA_DH/oxidase_NM_dom_sf"/>
</dbReference>
<dbReference type="InterPro" id="IPR046373">
    <property type="entry name" value="Acyl-CoA_Oxase/DH_mid-dom_sf"/>
</dbReference>
<evidence type="ECO:0000256" key="3">
    <source>
        <dbReference type="ARBA" id="ARBA00022630"/>
    </source>
</evidence>
<keyword evidence="5" id="KW-0560">Oxidoreductase</keyword>
<dbReference type="OrthoDB" id="7328575at2"/>
<feature type="domain" description="Acyl-CoA dehydrogenase/oxidase N-terminal" evidence="7">
    <location>
        <begin position="7"/>
        <end position="93"/>
    </location>
</feature>
<feature type="domain" description="Acyl-CoA dehydrogenase/oxidase C-terminal" evidence="6">
    <location>
        <begin position="220"/>
        <end position="340"/>
    </location>
</feature>
<evidence type="ECO:0000259" key="6">
    <source>
        <dbReference type="Pfam" id="PF00441"/>
    </source>
</evidence>
<dbReference type="Proteomes" id="UP000380867">
    <property type="component" value="Unassembled WGS sequence"/>
</dbReference>
<dbReference type="RefSeq" id="WP_149690571.1">
    <property type="nucleotide sequence ID" value="NZ_SDPQ02000003.1"/>
</dbReference>
<organism evidence="8 9">
    <name type="scientific">Aeromicrobium ginsengisoli</name>
    <dbReference type="NCBI Taxonomy" id="363867"/>
    <lineage>
        <taxon>Bacteria</taxon>
        <taxon>Bacillati</taxon>
        <taxon>Actinomycetota</taxon>
        <taxon>Actinomycetes</taxon>
        <taxon>Propionibacteriales</taxon>
        <taxon>Nocardioidaceae</taxon>
        <taxon>Aeromicrobium</taxon>
    </lineage>
</organism>
<dbReference type="Gene3D" id="1.20.140.10">
    <property type="entry name" value="Butyryl-CoA Dehydrogenase, subunit A, domain 3"/>
    <property type="match status" value="1"/>
</dbReference>
<keyword evidence="9" id="KW-1185">Reference proteome</keyword>
<dbReference type="AlphaFoldDB" id="A0A5M4FBZ6"/>
<evidence type="ECO:0000256" key="2">
    <source>
        <dbReference type="ARBA" id="ARBA00009347"/>
    </source>
</evidence>
<comment type="caution">
    <text evidence="8">The sequence shown here is derived from an EMBL/GenBank/DDBJ whole genome shotgun (WGS) entry which is preliminary data.</text>
</comment>
<dbReference type="InterPro" id="IPR009075">
    <property type="entry name" value="AcylCo_DH/oxidase_C"/>
</dbReference>
<evidence type="ECO:0000259" key="7">
    <source>
        <dbReference type="Pfam" id="PF02771"/>
    </source>
</evidence>
<dbReference type="GO" id="GO:0050660">
    <property type="term" value="F:flavin adenine dinucleotide binding"/>
    <property type="evidence" value="ECO:0007669"/>
    <property type="project" value="InterPro"/>
</dbReference>
<dbReference type="InterPro" id="IPR037069">
    <property type="entry name" value="AcylCoA_DH/ox_N_sf"/>
</dbReference>
<dbReference type="Pfam" id="PF00441">
    <property type="entry name" value="Acyl-CoA_dh_1"/>
    <property type="match status" value="1"/>
</dbReference>
<evidence type="ECO:0000256" key="4">
    <source>
        <dbReference type="ARBA" id="ARBA00022827"/>
    </source>
</evidence>
<dbReference type="PANTHER" id="PTHR43884">
    <property type="entry name" value="ACYL-COA DEHYDROGENASE"/>
    <property type="match status" value="1"/>
</dbReference>
<evidence type="ECO:0000256" key="1">
    <source>
        <dbReference type="ARBA" id="ARBA00001974"/>
    </source>
</evidence>